<reference evidence="1 2" key="1">
    <citation type="submission" date="2013-06" db="EMBL/GenBank/DDBJ databases">
        <title>Complete genome sequence of Paenibacillus mucilaginosus K02.</title>
        <authorList>
            <person name="Xiao B."/>
            <person name="Sun L."/>
            <person name="Xiao L."/>
            <person name="Lian B."/>
        </authorList>
    </citation>
    <scope>NUCLEOTIDE SEQUENCE [LARGE SCALE GENOMIC DNA]</scope>
    <source>
        <strain evidence="1 2">K02</strain>
    </source>
</reference>
<protein>
    <submittedName>
        <fullName evidence="1">Uncharacterized protein</fullName>
    </submittedName>
</protein>
<evidence type="ECO:0000313" key="1">
    <source>
        <dbReference type="EMBL" id="AGN70546.1"/>
    </source>
</evidence>
<name>R9UL33_9BACL</name>
<dbReference type="Proteomes" id="UP000007392">
    <property type="component" value="Chromosome"/>
</dbReference>
<proteinExistence type="predicted"/>
<gene>
    <name evidence="1" type="ORF">B2K_38305</name>
</gene>
<dbReference type="EMBL" id="CP003422">
    <property type="protein sequence ID" value="AGN70546.1"/>
    <property type="molecule type" value="Genomic_DNA"/>
</dbReference>
<accession>R9UL33</accession>
<sequence>MQPVSFLLHGHSGRFAVRERLPIHYILWRPESIPAA</sequence>
<organism evidence="1 2">
    <name type="scientific">Paenibacillus mucilaginosus K02</name>
    <dbReference type="NCBI Taxonomy" id="997761"/>
    <lineage>
        <taxon>Bacteria</taxon>
        <taxon>Bacillati</taxon>
        <taxon>Bacillota</taxon>
        <taxon>Bacilli</taxon>
        <taxon>Bacillales</taxon>
        <taxon>Paenibacillaceae</taxon>
        <taxon>Paenibacillus</taxon>
    </lineage>
</organism>
<dbReference type="HOGENOM" id="CLU_3357422_0_0_9"/>
<dbReference type="AlphaFoldDB" id="R9UL33"/>
<dbReference type="KEGG" id="pmw:B2K_38305"/>
<evidence type="ECO:0000313" key="2">
    <source>
        <dbReference type="Proteomes" id="UP000007392"/>
    </source>
</evidence>